<dbReference type="Pfam" id="PF05193">
    <property type="entry name" value="Peptidase_M16_C"/>
    <property type="match status" value="1"/>
</dbReference>
<dbReference type="PANTHER" id="PTHR43690:SF17">
    <property type="entry name" value="PROTEIN YHJJ"/>
    <property type="match status" value="1"/>
</dbReference>
<dbReference type="SUPFAM" id="SSF63411">
    <property type="entry name" value="LuxS/MPP-like metallohydrolase"/>
    <property type="match status" value="2"/>
</dbReference>
<dbReference type="Pfam" id="PF00675">
    <property type="entry name" value="Peptidase_M16"/>
    <property type="match status" value="1"/>
</dbReference>
<feature type="chain" id="PRO_5024392435" evidence="7">
    <location>
        <begin position="28"/>
        <end position="476"/>
    </location>
</feature>
<dbReference type="OrthoDB" id="9811314at2"/>
<comment type="similarity">
    <text evidence="1">Belongs to the peptidase M16 family.</text>
</comment>
<feature type="region of interest" description="Disordered" evidence="6">
    <location>
        <begin position="255"/>
        <end position="275"/>
    </location>
</feature>
<feature type="compositionally biased region" description="Basic and acidic residues" evidence="6">
    <location>
        <begin position="265"/>
        <end position="274"/>
    </location>
</feature>
<reference evidence="10 11" key="1">
    <citation type="submission" date="2019-05" db="EMBL/GenBank/DDBJ databases">
        <title>Hymenobacter edaphi sp. nov., isolated from abandoned arsenic-contaminated farmland soil.</title>
        <authorList>
            <person name="Nie L."/>
        </authorList>
    </citation>
    <scope>NUCLEOTIDE SEQUENCE [LARGE SCALE GENOMIC DNA]</scope>
    <source>
        <strain evidence="10 11">1-3-3-8</strain>
    </source>
</reference>
<dbReference type="PANTHER" id="PTHR43690">
    <property type="entry name" value="NARDILYSIN"/>
    <property type="match status" value="1"/>
</dbReference>
<dbReference type="GO" id="GO:0008237">
    <property type="term" value="F:metallopeptidase activity"/>
    <property type="evidence" value="ECO:0007669"/>
    <property type="project" value="UniProtKB-KW"/>
</dbReference>
<evidence type="ECO:0000256" key="7">
    <source>
        <dbReference type="SAM" id="SignalP"/>
    </source>
</evidence>
<dbReference type="Proteomes" id="UP000305517">
    <property type="component" value="Unassembled WGS sequence"/>
</dbReference>
<keyword evidence="7" id="KW-0732">Signal</keyword>
<keyword evidence="4" id="KW-0862">Zinc</keyword>
<dbReference type="Gene3D" id="3.30.830.10">
    <property type="entry name" value="Metalloenzyme, LuxS/M16 peptidase-like"/>
    <property type="match status" value="2"/>
</dbReference>
<evidence type="ECO:0000256" key="2">
    <source>
        <dbReference type="ARBA" id="ARBA00022670"/>
    </source>
</evidence>
<dbReference type="InterPro" id="IPR050626">
    <property type="entry name" value="Peptidase_M16"/>
</dbReference>
<organism evidence="10 11">
    <name type="scientific">Hymenobacter jeollabukensis</name>
    <dbReference type="NCBI Taxonomy" id="2025313"/>
    <lineage>
        <taxon>Bacteria</taxon>
        <taxon>Pseudomonadati</taxon>
        <taxon>Bacteroidota</taxon>
        <taxon>Cytophagia</taxon>
        <taxon>Cytophagales</taxon>
        <taxon>Hymenobacteraceae</taxon>
        <taxon>Hymenobacter</taxon>
    </lineage>
</organism>
<dbReference type="AlphaFoldDB" id="A0A5R8WKA6"/>
<evidence type="ECO:0000256" key="1">
    <source>
        <dbReference type="ARBA" id="ARBA00007261"/>
    </source>
</evidence>
<accession>A0A5R8WKA6</accession>
<evidence type="ECO:0000256" key="3">
    <source>
        <dbReference type="ARBA" id="ARBA00022801"/>
    </source>
</evidence>
<sequence length="476" mass="52626">MLSSSCGAGLRRGLSAVLLLALAASCAAPGPAARRAPAAPPSFQVPIEYYTLPNGLQVVLSPEHSAPLVTVDLHYRIGFRQEPVGRTGFAHLFEHLMFQPSPQLGAGGFAGLVQQNGGVLQGSTRYDFTTYYCTVPAHKLETMLWAEADRMRGPVLTQVMLDKERNVVKNEVRERVLNQPYGGLTWLDMPQVALQNRANAHNFYGDFRDLDAATLAETQAFFRTYYAPNNACLVLTGDFEPAEAREWIQRYFGPLAAAPRPPQPDTREPRQRAERRIHRADSLVSRPALAFAYHLPERGTPAYYAMGLLDQILLQGNDSRLTQALAQRRGYASAVKGGANVELGNLFNYEGPMLWTGSLLYDPQVPADSVVAALDQEINRIIEQGVDAETLALAQQKLRASLYDLLGQRYGYGTADLLACFALFDHDPHKLNRLEAEFQRVTPALVQRTAREYLRLTNRTLLFVTPAAAKPATSSR</sequence>
<evidence type="ECO:0000313" key="11">
    <source>
        <dbReference type="Proteomes" id="UP000305517"/>
    </source>
</evidence>
<dbReference type="InterPro" id="IPR007863">
    <property type="entry name" value="Peptidase_M16_C"/>
</dbReference>
<evidence type="ECO:0000256" key="6">
    <source>
        <dbReference type="SAM" id="MobiDB-lite"/>
    </source>
</evidence>
<protein>
    <submittedName>
        <fullName evidence="10">Insulinase family protein</fullName>
    </submittedName>
</protein>
<evidence type="ECO:0000256" key="4">
    <source>
        <dbReference type="ARBA" id="ARBA00022833"/>
    </source>
</evidence>
<dbReference type="RefSeq" id="WP_138081217.1">
    <property type="nucleotide sequence ID" value="NZ_VAJM01000015.1"/>
</dbReference>
<proteinExistence type="inferred from homology"/>
<feature type="domain" description="Peptidase M16 C-terminal" evidence="9">
    <location>
        <begin position="214"/>
        <end position="398"/>
    </location>
</feature>
<dbReference type="InterPro" id="IPR011249">
    <property type="entry name" value="Metalloenz_LuxS/M16"/>
</dbReference>
<keyword evidence="3" id="KW-0378">Hydrolase</keyword>
<dbReference type="GO" id="GO:0046872">
    <property type="term" value="F:metal ion binding"/>
    <property type="evidence" value="ECO:0007669"/>
    <property type="project" value="InterPro"/>
</dbReference>
<evidence type="ECO:0000259" key="9">
    <source>
        <dbReference type="Pfam" id="PF05193"/>
    </source>
</evidence>
<gene>
    <name evidence="10" type="ORF">FDY95_22370</name>
</gene>
<dbReference type="GO" id="GO:0006508">
    <property type="term" value="P:proteolysis"/>
    <property type="evidence" value="ECO:0007669"/>
    <property type="project" value="UniProtKB-KW"/>
</dbReference>
<keyword evidence="2" id="KW-0645">Protease</keyword>
<feature type="domain" description="Peptidase M16 N-terminal" evidence="8">
    <location>
        <begin position="58"/>
        <end position="174"/>
    </location>
</feature>
<name>A0A5R8WKA6_9BACT</name>
<evidence type="ECO:0000256" key="5">
    <source>
        <dbReference type="ARBA" id="ARBA00023049"/>
    </source>
</evidence>
<dbReference type="EMBL" id="VAJM01000015">
    <property type="protein sequence ID" value="TLM88931.1"/>
    <property type="molecule type" value="Genomic_DNA"/>
</dbReference>
<evidence type="ECO:0000313" key="10">
    <source>
        <dbReference type="EMBL" id="TLM88931.1"/>
    </source>
</evidence>
<keyword evidence="5" id="KW-0482">Metalloprotease</keyword>
<evidence type="ECO:0000259" key="8">
    <source>
        <dbReference type="Pfam" id="PF00675"/>
    </source>
</evidence>
<comment type="caution">
    <text evidence="10">The sequence shown here is derived from an EMBL/GenBank/DDBJ whole genome shotgun (WGS) entry which is preliminary data.</text>
</comment>
<keyword evidence="11" id="KW-1185">Reference proteome</keyword>
<dbReference type="InterPro" id="IPR011765">
    <property type="entry name" value="Pept_M16_N"/>
</dbReference>
<feature type="signal peptide" evidence="7">
    <location>
        <begin position="1"/>
        <end position="27"/>
    </location>
</feature>